<keyword evidence="1" id="KW-0808">Transferase</keyword>
<organism evidence="5 6">
    <name type="scientific">Enterocloster aldenensis</name>
    <dbReference type="NCBI Taxonomy" id="358742"/>
    <lineage>
        <taxon>Bacteria</taxon>
        <taxon>Bacillati</taxon>
        <taxon>Bacillota</taxon>
        <taxon>Clostridia</taxon>
        <taxon>Lachnospirales</taxon>
        <taxon>Lachnospiraceae</taxon>
        <taxon>Enterocloster</taxon>
    </lineage>
</organism>
<dbReference type="AlphaFoldDB" id="A0AAW5BSH3"/>
<keyword evidence="3" id="KW-1133">Transmembrane helix</keyword>
<name>A0AAW5BSH3_9FIRM</name>
<keyword evidence="3" id="KW-0472">Membrane</keyword>
<evidence type="ECO:0000256" key="1">
    <source>
        <dbReference type="ARBA" id="ARBA00022679"/>
    </source>
</evidence>
<accession>A0AAW5BSH3</accession>
<evidence type="ECO:0000313" key="6">
    <source>
        <dbReference type="Proteomes" id="UP001299608"/>
    </source>
</evidence>
<proteinExistence type="predicted"/>
<dbReference type="CDD" id="cd04301">
    <property type="entry name" value="NAT_SF"/>
    <property type="match status" value="1"/>
</dbReference>
<dbReference type="EMBL" id="JAKNGE010000002">
    <property type="protein sequence ID" value="MCG4744222.1"/>
    <property type="molecule type" value="Genomic_DNA"/>
</dbReference>
<feature type="domain" description="N-acetyltransferase" evidence="4">
    <location>
        <begin position="3"/>
        <end position="154"/>
    </location>
</feature>
<feature type="transmembrane region" description="Helical" evidence="3">
    <location>
        <begin position="50"/>
        <end position="70"/>
    </location>
</feature>
<dbReference type="RefSeq" id="WP_227115763.1">
    <property type="nucleotide sequence ID" value="NZ_JAJCID010000001.1"/>
</dbReference>
<keyword evidence="2" id="KW-0012">Acyltransferase</keyword>
<dbReference type="SUPFAM" id="SSF55729">
    <property type="entry name" value="Acyl-CoA N-acyltransferases (Nat)"/>
    <property type="match status" value="1"/>
</dbReference>
<dbReference type="Gene3D" id="1.10.287.900">
    <property type="entry name" value="The crystal structure of the spermine/spermidine acetyltransferase from enterococcus faecali"/>
    <property type="match status" value="1"/>
</dbReference>
<dbReference type="PANTHER" id="PTHR43420:SF47">
    <property type="entry name" value="N-ACETYLTRANSFERASE DOMAIN-CONTAINING PROTEIN"/>
    <property type="match status" value="1"/>
</dbReference>
<dbReference type="InterPro" id="IPR050680">
    <property type="entry name" value="YpeA/RimI_acetyltransf"/>
</dbReference>
<comment type="caution">
    <text evidence="5">The sequence shown here is derived from an EMBL/GenBank/DDBJ whole genome shotgun (WGS) entry which is preliminary data.</text>
</comment>
<dbReference type="Pfam" id="PF00583">
    <property type="entry name" value="Acetyltransf_1"/>
    <property type="match status" value="1"/>
</dbReference>
<evidence type="ECO:0000259" key="4">
    <source>
        <dbReference type="PROSITE" id="PS51186"/>
    </source>
</evidence>
<dbReference type="PANTHER" id="PTHR43420">
    <property type="entry name" value="ACETYLTRANSFERASE"/>
    <property type="match status" value="1"/>
</dbReference>
<evidence type="ECO:0000313" key="5">
    <source>
        <dbReference type="EMBL" id="MCG4744222.1"/>
    </source>
</evidence>
<gene>
    <name evidence="5" type="ORF">L0N08_02220</name>
</gene>
<protein>
    <submittedName>
        <fullName evidence="5">GNAT family N-acetyltransferase</fullName>
    </submittedName>
</protein>
<dbReference type="InterPro" id="IPR000182">
    <property type="entry name" value="GNAT_dom"/>
</dbReference>
<evidence type="ECO:0000256" key="3">
    <source>
        <dbReference type="SAM" id="Phobius"/>
    </source>
</evidence>
<sequence>MDLHFEPITDDNRERALKLHISPTQKGYVETVEECLEEASHGRNWQPVGIYDGPVMVGFAMYGFFWWPYLPLGRLWLDRLLIDETFQGRGYGSAALSGLLDRLQQEYRCRRIYLSVIRENSTAITMYEKFGFRFTGERDIHGEHVMVYHTQQQGAGSR</sequence>
<dbReference type="Proteomes" id="UP001299608">
    <property type="component" value="Unassembled WGS sequence"/>
</dbReference>
<evidence type="ECO:0000256" key="2">
    <source>
        <dbReference type="ARBA" id="ARBA00023315"/>
    </source>
</evidence>
<dbReference type="PROSITE" id="PS51186">
    <property type="entry name" value="GNAT"/>
    <property type="match status" value="1"/>
</dbReference>
<dbReference type="Gene3D" id="3.40.630.30">
    <property type="match status" value="1"/>
</dbReference>
<dbReference type="InterPro" id="IPR027455">
    <property type="entry name" value="Sper_AcTfrase_N"/>
</dbReference>
<dbReference type="InterPro" id="IPR016181">
    <property type="entry name" value="Acyl_CoA_acyltransferase"/>
</dbReference>
<dbReference type="GO" id="GO:0016747">
    <property type="term" value="F:acyltransferase activity, transferring groups other than amino-acyl groups"/>
    <property type="evidence" value="ECO:0007669"/>
    <property type="project" value="InterPro"/>
</dbReference>
<keyword evidence="3" id="KW-0812">Transmembrane</keyword>
<reference evidence="5" key="1">
    <citation type="submission" date="2022-01" db="EMBL/GenBank/DDBJ databases">
        <title>Collection of gut derived symbiotic bacterial strains cultured from healthy donors.</title>
        <authorList>
            <person name="Lin H."/>
            <person name="Kohout C."/>
            <person name="Waligurski E."/>
            <person name="Pamer E.G."/>
        </authorList>
    </citation>
    <scope>NUCLEOTIDE SEQUENCE</scope>
    <source>
        <strain evidence="5">DFI.6.55</strain>
    </source>
</reference>